<dbReference type="Proteomes" id="UP000327013">
    <property type="component" value="Chromosome 3"/>
</dbReference>
<dbReference type="SUPFAM" id="SSF81383">
    <property type="entry name" value="F-box domain"/>
    <property type="match status" value="1"/>
</dbReference>
<evidence type="ECO:0000259" key="2">
    <source>
        <dbReference type="SMART" id="SM00256"/>
    </source>
</evidence>
<accession>A0A5N6R1U4</accession>
<dbReference type="GO" id="GO:0005829">
    <property type="term" value="C:cytosol"/>
    <property type="evidence" value="ECO:0007669"/>
    <property type="project" value="TreeGrafter"/>
</dbReference>
<dbReference type="SMART" id="SM00612">
    <property type="entry name" value="Kelch"/>
    <property type="match status" value="2"/>
</dbReference>
<dbReference type="PANTHER" id="PTHR46407">
    <property type="entry name" value="OS02G0208700 PROTEIN"/>
    <property type="match status" value="1"/>
</dbReference>
<dbReference type="Gene3D" id="2.120.10.80">
    <property type="entry name" value="Kelch-type beta propeller"/>
    <property type="match status" value="1"/>
</dbReference>
<organism evidence="3 4">
    <name type="scientific">Carpinus fangiana</name>
    <dbReference type="NCBI Taxonomy" id="176857"/>
    <lineage>
        <taxon>Eukaryota</taxon>
        <taxon>Viridiplantae</taxon>
        <taxon>Streptophyta</taxon>
        <taxon>Embryophyta</taxon>
        <taxon>Tracheophyta</taxon>
        <taxon>Spermatophyta</taxon>
        <taxon>Magnoliopsida</taxon>
        <taxon>eudicotyledons</taxon>
        <taxon>Gunneridae</taxon>
        <taxon>Pentapetalae</taxon>
        <taxon>rosids</taxon>
        <taxon>fabids</taxon>
        <taxon>Fagales</taxon>
        <taxon>Betulaceae</taxon>
        <taxon>Carpinus</taxon>
    </lineage>
</organism>
<gene>
    <name evidence="3" type="ORF">FH972_008540</name>
</gene>
<name>A0A5N6R1U4_9ROSI</name>
<dbReference type="Pfam" id="PF01344">
    <property type="entry name" value="Kelch_1"/>
    <property type="match status" value="1"/>
</dbReference>
<dbReference type="EMBL" id="CM017323">
    <property type="protein sequence ID" value="KAE8022765.1"/>
    <property type="molecule type" value="Genomic_DNA"/>
</dbReference>
<feature type="region of interest" description="Disordered" evidence="1">
    <location>
        <begin position="79"/>
        <end position="114"/>
    </location>
</feature>
<evidence type="ECO:0000256" key="1">
    <source>
        <dbReference type="SAM" id="MobiDB-lite"/>
    </source>
</evidence>
<dbReference type="CDD" id="cd22152">
    <property type="entry name" value="F-box_AtAFR-like"/>
    <property type="match status" value="1"/>
</dbReference>
<dbReference type="InterPro" id="IPR036047">
    <property type="entry name" value="F-box-like_dom_sf"/>
</dbReference>
<dbReference type="GO" id="GO:0080037">
    <property type="term" value="P:negative regulation of cytokinin-activated signaling pathway"/>
    <property type="evidence" value="ECO:0007669"/>
    <property type="project" value="InterPro"/>
</dbReference>
<dbReference type="GO" id="GO:2000762">
    <property type="term" value="P:regulation of phenylpropanoid metabolic process"/>
    <property type="evidence" value="ECO:0007669"/>
    <property type="project" value="InterPro"/>
</dbReference>
<keyword evidence="4" id="KW-1185">Reference proteome</keyword>
<feature type="compositionally biased region" description="Basic and acidic residues" evidence="1">
    <location>
        <begin position="100"/>
        <end position="112"/>
    </location>
</feature>
<dbReference type="Gene3D" id="1.20.1280.50">
    <property type="match status" value="1"/>
</dbReference>
<dbReference type="AlphaFoldDB" id="A0A5N6R1U4"/>
<dbReference type="InterPro" id="IPR015915">
    <property type="entry name" value="Kelch-typ_b-propeller"/>
</dbReference>
<dbReference type="InterPro" id="IPR001810">
    <property type="entry name" value="F-box_dom"/>
</dbReference>
<evidence type="ECO:0000313" key="4">
    <source>
        <dbReference type="Proteomes" id="UP000327013"/>
    </source>
</evidence>
<evidence type="ECO:0000313" key="3">
    <source>
        <dbReference type="EMBL" id="KAE8022765.1"/>
    </source>
</evidence>
<dbReference type="InterPro" id="IPR044595">
    <property type="entry name" value="KMD1-4"/>
</dbReference>
<feature type="domain" description="F-box" evidence="2">
    <location>
        <begin position="26"/>
        <end position="66"/>
    </location>
</feature>
<dbReference type="Pfam" id="PF00646">
    <property type="entry name" value="F-box"/>
    <property type="match status" value="1"/>
</dbReference>
<dbReference type="SMART" id="SM00256">
    <property type="entry name" value="FBOX"/>
    <property type="match status" value="1"/>
</dbReference>
<proteinExistence type="predicted"/>
<dbReference type="SUPFAM" id="SSF117281">
    <property type="entry name" value="Kelch motif"/>
    <property type="match status" value="1"/>
</dbReference>
<dbReference type="PANTHER" id="PTHR46407:SF21">
    <property type="entry name" value="F-BOX_KELCH-REPEAT PROTEIN SKIP20"/>
    <property type="match status" value="1"/>
</dbReference>
<protein>
    <recommendedName>
        <fullName evidence="2">F-box domain-containing protein</fullName>
    </recommendedName>
</protein>
<dbReference type="InterPro" id="IPR006652">
    <property type="entry name" value="Kelch_1"/>
</dbReference>
<sequence length="441" mass="48392">MGQTESSTENFQKLQQQQQKQLIPGLPDEIAMDCLVRVPYKFHSNMKLVCQSWRSLIMHPSFYQERCRSGTAEHMVCMIQPLPTPSPPPITESSASDELSSEKEEGVDEKSCSRPSLVQHGLTIFNATHQTWHRMMRPSGAGGSLRIPMFCQCVALPASGKILLLGGWDPNTLEPVPDVYVLDLIGAGGARWRRAAPMSVARSFFACGVVGQSTVYVAGGHDYQKNALQSAEVYDANADEWRTLPAMAEERDECQGISWEGDSRFWVFSGYSTDSQGFFRSDAECYDPITESWSKIEGVWPYRSVSPRGVTAAVTSSSGCQWWWFLGSQQQQEENGGGKELSHNNSQMMWKVVDSAQIPSGINGGTPISVTALGHAKDQQPQRIFVMTSNGGGRGDGTEEGAFILERESSNSNGGSPTKWNNVTTPAGFSGFPYSNSCLII</sequence>
<dbReference type="OrthoDB" id="191037at2759"/>
<reference evidence="3 4" key="1">
    <citation type="submission" date="2019-06" db="EMBL/GenBank/DDBJ databases">
        <title>A chromosomal-level reference genome of Carpinus fangiana (Coryloideae, Betulaceae).</title>
        <authorList>
            <person name="Yang X."/>
            <person name="Wang Z."/>
            <person name="Zhang L."/>
            <person name="Hao G."/>
            <person name="Liu J."/>
            <person name="Yang Y."/>
        </authorList>
    </citation>
    <scope>NUCLEOTIDE SEQUENCE [LARGE SCALE GENOMIC DNA]</scope>
    <source>
        <strain evidence="3">Cfa_2016G</strain>
        <tissue evidence="3">Leaf</tissue>
    </source>
</reference>